<feature type="domain" description="Flagellar basal body rod protein N-terminal" evidence="6">
    <location>
        <begin position="6"/>
        <end position="33"/>
    </location>
</feature>
<feature type="domain" description="Flagellar hook protein FlgE D2" evidence="8">
    <location>
        <begin position="163"/>
        <end position="286"/>
    </location>
</feature>
<dbReference type="Pfam" id="PF22692">
    <property type="entry name" value="LlgE_F_G_D1"/>
    <property type="match status" value="1"/>
</dbReference>
<evidence type="ECO:0000259" key="9">
    <source>
        <dbReference type="Pfam" id="PF22692"/>
    </source>
</evidence>
<evidence type="ECO:0000313" key="11">
    <source>
        <dbReference type="Proteomes" id="UP000005019"/>
    </source>
</evidence>
<evidence type="ECO:0000259" key="7">
    <source>
        <dbReference type="Pfam" id="PF06429"/>
    </source>
</evidence>
<dbReference type="NCBIfam" id="TIGR03506">
    <property type="entry name" value="FlgEFG_subfam"/>
    <property type="match status" value="1"/>
</dbReference>
<reference evidence="10 11" key="1">
    <citation type="journal article" date="2011" name="J. Bacteriol.">
        <title>Genome sequence of Methyloversatilis universalis FAM5T, a methylotrophic representative of the order Rhodocyclales.</title>
        <authorList>
            <person name="Kittichotirat W."/>
            <person name="Good N.M."/>
            <person name="Hall R."/>
            <person name="Bringel F."/>
            <person name="Lajus A."/>
            <person name="Medigue C."/>
            <person name="Smalley N.E."/>
            <person name="Beck D."/>
            <person name="Bumgarner R."/>
            <person name="Vuilleumier S."/>
            <person name="Kalyuzhnaya M.G."/>
        </authorList>
    </citation>
    <scope>NUCLEOTIDE SEQUENCE [LARGE SCALE GENOMIC DNA]</scope>
    <source>
        <strain evidence="11">ATCC BAA-1314 / JCM 13912 / FAM5</strain>
    </source>
</reference>
<gene>
    <name evidence="10" type="ORF">METUNv1_02644</name>
</gene>
<dbReference type="Pfam" id="PF00460">
    <property type="entry name" value="Flg_bb_rod"/>
    <property type="match status" value="1"/>
</dbReference>
<dbReference type="GO" id="GO:0009425">
    <property type="term" value="C:bacterial-type flagellum basal body"/>
    <property type="evidence" value="ECO:0007669"/>
    <property type="project" value="UniProtKB-SubCell"/>
</dbReference>
<dbReference type="Gene3D" id="2.60.98.20">
    <property type="entry name" value="Flagellar hook protein FlgE"/>
    <property type="match status" value="1"/>
</dbReference>
<dbReference type="STRING" id="1000565.METUNv1_02644"/>
<evidence type="ECO:0000313" key="10">
    <source>
        <dbReference type="EMBL" id="EGK71256.1"/>
    </source>
</evidence>
<organism evidence="10 11">
    <name type="scientific">Methyloversatilis universalis (strain ATCC BAA-1314 / DSM 25237 / JCM 13912 / CCUG 52030 / FAM5)</name>
    <dbReference type="NCBI Taxonomy" id="1000565"/>
    <lineage>
        <taxon>Bacteria</taxon>
        <taxon>Pseudomonadati</taxon>
        <taxon>Pseudomonadota</taxon>
        <taxon>Betaproteobacteria</taxon>
        <taxon>Nitrosomonadales</taxon>
        <taxon>Sterolibacteriaceae</taxon>
        <taxon>Methyloversatilis</taxon>
    </lineage>
</organism>
<evidence type="ECO:0000256" key="3">
    <source>
        <dbReference type="ARBA" id="ARBA00019015"/>
    </source>
</evidence>
<dbReference type="OrthoDB" id="8578401at2"/>
<keyword evidence="10" id="KW-0969">Cilium</keyword>
<dbReference type="EMBL" id="AFHG01000052">
    <property type="protein sequence ID" value="EGK71256.1"/>
    <property type="molecule type" value="Genomic_DNA"/>
</dbReference>
<comment type="similarity">
    <text evidence="2 5">Belongs to the flagella basal body rod proteins family.</text>
</comment>
<evidence type="ECO:0000259" key="8">
    <source>
        <dbReference type="Pfam" id="PF07559"/>
    </source>
</evidence>
<dbReference type="InterPro" id="IPR020013">
    <property type="entry name" value="Flagellar_FlgE/F/G"/>
</dbReference>
<accession>F5REC5</accession>
<dbReference type="InterPro" id="IPR011491">
    <property type="entry name" value="FlgE_D2"/>
</dbReference>
<dbReference type="NCBIfam" id="NF004238">
    <property type="entry name" value="PRK05682.1-1"/>
    <property type="match status" value="1"/>
</dbReference>
<dbReference type="Pfam" id="PF07559">
    <property type="entry name" value="FlgE_D2"/>
    <property type="match status" value="1"/>
</dbReference>
<name>F5REC5_METUF</name>
<sequence length="405" mass="42024">MAFQQGLSGLNIASKALDAISNNVANSTTVGFKQSQAQFADIYATTLGGGTSNQIGIGARVNGVAQQFSQGNITVTSNPLDIAINGEGFFRMNNNGDVLYSRNGQFNVDKNGYIVNGSGYRLTGYGTDANDNIVVTAPIDLRIDTALTGAQPSSTTLANLAVNLDSRLSPPATTPFSPTDTSSFSYSTSLTAYDSLGNPHIMSMYFVKSATANQWDLHTSLDGGAATAATTLTFNSNGGLVGPTTVAQSFAVGTGATTPLAFDLDLTGSTQYGTTFSVNSVGQDGYTSGRLSGLTVSPEGIVQGRYTNGQSRNIGQVVLATFQNPDGMVQLGSNAWAETSFSGPPAVGAPATGNRGGLQPGAVEDSNVDLTAELVNMITQQRAYQANAQSIKTQDQILQTLVNLR</sequence>
<dbReference type="InterPro" id="IPR053967">
    <property type="entry name" value="LlgE_F_G-like_D1"/>
</dbReference>
<dbReference type="InterPro" id="IPR037058">
    <property type="entry name" value="Falgellar_hook_FlgE_sf"/>
</dbReference>
<dbReference type="SUPFAM" id="SSF117143">
    <property type="entry name" value="Flagellar hook protein flgE"/>
    <property type="match status" value="1"/>
</dbReference>
<evidence type="ECO:0000256" key="2">
    <source>
        <dbReference type="ARBA" id="ARBA00009677"/>
    </source>
</evidence>
<evidence type="ECO:0000256" key="5">
    <source>
        <dbReference type="RuleBase" id="RU362116"/>
    </source>
</evidence>
<evidence type="ECO:0000256" key="4">
    <source>
        <dbReference type="ARBA" id="ARBA00023143"/>
    </source>
</evidence>
<proteinExistence type="inferred from homology"/>
<dbReference type="PANTHER" id="PTHR30435">
    <property type="entry name" value="FLAGELLAR PROTEIN"/>
    <property type="match status" value="1"/>
</dbReference>
<dbReference type="InterPro" id="IPR037925">
    <property type="entry name" value="FlgE/F/G-like"/>
</dbReference>
<dbReference type="InterPro" id="IPR001444">
    <property type="entry name" value="Flag_bb_rod_N"/>
</dbReference>
<dbReference type="Pfam" id="PF06429">
    <property type="entry name" value="Flg_bbr_C"/>
    <property type="match status" value="1"/>
</dbReference>
<protein>
    <recommendedName>
        <fullName evidence="3 5">Flagellar hook protein FlgE</fullName>
    </recommendedName>
</protein>
<dbReference type="AlphaFoldDB" id="F5REC5"/>
<dbReference type="eggNOG" id="COG1749">
    <property type="taxonomic scope" value="Bacteria"/>
</dbReference>
<keyword evidence="11" id="KW-1185">Reference proteome</keyword>
<dbReference type="PANTHER" id="PTHR30435:SF1">
    <property type="entry name" value="FLAGELLAR HOOK PROTEIN FLGE"/>
    <property type="match status" value="1"/>
</dbReference>
<keyword evidence="4 5" id="KW-0975">Bacterial flagellum</keyword>
<feature type="domain" description="Flagellar basal-body/hook protein C-terminal" evidence="7">
    <location>
        <begin position="359"/>
        <end position="404"/>
    </location>
</feature>
<dbReference type="Proteomes" id="UP000005019">
    <property type="component" value="Unassembled WGS sequence"/>
</dbReference>
<dbReference type="GO" id="GO:0005829">
    <property type="term" value="C:cytosol"/>
    <property type="evidence" value="ECO:0007669"/>
    <property type="project" value="TreeGrafter"/>
</dbReference>
<dbReference type="InterPro" id="IPR010930">
    <property type="entry name" value="Flg_bb/hook_C_dom"/>
</dbReference>
<keyword evidence="10" id="KW-0966">Cell projection</keyword>
<comment type="subcellular location">
    <subcellularLocation>
        <location evidence="1 5">Bacterial flagellum basal body</location>
    </subcellularLocation>
</comment>
<dbReference type="GO" id="GO:0071978">
    <property type="term" value="P:bacterial-type flagellum-dependent swarming motility"/>
    <property type="evidence" value="ECO:0007669"/>
    <property type="project" value="TreeGrafter"/>
</dbReference>
<evidence type="ECO:0000259" key="6">
    <source>
        <dbReference type="Pfam" id="PF00460"/>
    </source>
</evidence>
<evidence type="ECO:0000256" key="1">
    <source>
        <dbReference type="ARBA" id="ARBA00004117"/>
    </source>
</evidence>
<dbReference type="GO" id="GO:0009424">
    <property type="term" value="C:bacterial-type flagellum hook"/>
    <property type="evidence" value="ECO:0007669"/>
    <property type="project" value="TreeGrafter"/>
</dbReference>
<keyword evidence="10" id="KW-0282">Flagellum</keyword>
<comment type="caution">
    <text evidence="10">The sequence shown here is derived from an EMBL/GenBank/DDBJ whole genome shotgun (WGS) entry which is preliminary data.</text>
</comment>
<dbReference type="RefSeq" id="WP_008062438.1">
    <property type="nucleotide sequence ID" value="NZ_AFHG01000052.1"/>
</dbReference>
<feature type="domain" description="Flagellar hook protein FlgE/F/G-like D1" evidence="9">
    <location>
        <begin position="83"/>
        <end position="135"/>
    </location>
</feature>
<comment type="function">
    <text evidence="5">A flexible structure which links the flagellar filament to the drive apparatus in the basal body.</text>
</comment>